<dbReference type="RefSeq" id="WP_262308203.1">
    <property type="nucleotide sequence ID" value="NZ_CP106679.1"/>
</dbReference>
<sequence length="127" mass="15102">MNPQAMKDPDEITLDVFGKILYALAMADGAIQEQEIKELEKIVEQDKWAHRIKLSFDRAMRLEMDPKIVFFKNMRILQTLKYDQHMPYFVNLMERMASAYNGIIPAERDMISRFQDHFRENARLAYL</sequence>
<evidence type="ECO:0000313" key="2">
    <source>
        <dbReference type="Proteomes" id="UP001065174"/>
    </source>
</evidence>
<dbReference type="Gene3D" id="1.10.3680.10">
    <property type="entry name" value="TerB-like"/>
    <property type="match status" value="1"/>
</dbReference>
<name>A0ABY6CJQ7_9BACT</name>
<proteinExistence type="predicted"/>
<dbReference type="Proteomes" id="UP001065174">
    <property type="component" value="Chromosome"/>
</dbReference>
<organism evidence="1 2">
    <name type="scientific">Reichenbachiella agarivorans</name>
    <dbReference type="NCBI Taxonomy" id="2979464"/>
    <lineage>
        <taxon>Bacteria</taxon>
        <taxon>Pseudomonadati</taxon>
        <taxon>Bacteroidota</taxon>
        <taxon>Cytophagia</taxon>
        <taxon>Cytophagales</taxon>
        <taxon>Reichenbachiellaceae</taxon>
        <taxon>Reichenbachiella</taxon>
    </lineage>
</organism>
<protein>
    <recommendedName>
        <fullName evidence="3">Tellurite resistance protein TerB</fullName>
    </recommendedName>
</protein>
<accession>A0ABY6CJQ7</accession>
<evidence type="ECO:0008006" key="3">
    <source>
        <dbReference type="Google" id="ProtNLM"/>
    </source>
</evidence>
<evidence type="ECO:0000313" key="1">
    <source>
        <dbReference type="EMBL" id="UXP30757.1"/>
    </source>
</evidence>
<dbReference type="SUPFAM" id="SSF158682">
    <property type="entry name" value="TerB-like"/>
    <property type="match status" value="1"/>
</dbReference>
<gene>
    <name evidence="1" type="ORF">N6H18_10375</name>
</gene>
<dbReference type="EMBL" id="CP106679">
    <property type="protein sequence ID" value="UXP30757.1"/>
    <property type="molecule type" value="Genomic_DNA"/>
</dbReference>
<dbReference type="InterPro" id="IPR029024">
    <property type="entry name" value="TerB-like"/>
</dbReference>
<keyword evidence="2" id="KW-1185">Reference proteome</keyword>
<reference evidence="1" key="1">
    <citation type="submission" date="2022-09" db="EMBL/GenBank/DDBJ databases">
        <title>Comparative genomics and taxonomic characterization of three novel marine species of genus Reichenbachiella exhibiting antioxidant and polysaccharide degradation activities.</title>
        <authorList>
            <person name="Muhammad N."/>
            <person name="Lee Y.-J."/>
            <person name="Ko J."/>
            <person name="Kim S.-G."/>
        </authorList>
    </citation>
    <scope>NUCLEOTIDE SEQUENCE</scope>
    <source>
        <strain evidence="1">BKB1-1</strain>
    </source>
</reference>